<keyword evidence="1" id="KW-0812">Transmembrane</keyword>
<dbReference type="AlphaFoldDB" id="A0A1M5RK46"/>
<evidence type="ECO:0000313" key="3">
    <source>
        <dbReference type="Proteomes" id="UP000184074"/>
    </source>
</evidence>
<evidence type="ECO:0000313" key="2">
    <source>
        <dbReference type="EMBL" id="SHH26203.1"/>
    </source>
</evidence>
<sequence length="68" mass="7887">MEISTFVSGYFVGLVAGAGVFVWWTYKFGRFLPKEWPLTRAKLADWIRGDKDVSFYSRRVQSHMPPAE</sequence>
<keyword evidence="1" id="KW-0472">Membrane</keyword>
<protein>
    <submittedName>
        <fullName evidence="2">Uncharacterized protein</fullName>
    </submittedName>
</protein>
<organism evidence="2 3">
    <name type="scientific">Cognatiyoonia sediminum</name>
    <dbReference type="NCBI Taxonomy" id="1508389"/>
    <lineage>
        <taxon>Bacteria</taxon>
        <taxon>Pseudomonadati</taxon>
        <taxon>Pseudomonadota</taxon>
        <taxon>Alphaproteobacteria</taxon>
        <taxon>Rhodobacterales</taxon>
        <taxon>Paracoccaceae</taxon>
        <taxon>Cognatiyoonia</taxon>
    </lineage>
</organism>
<gene>
    <name evidence="2" type="ORF">SAMN05444003_2616</name>
</gene>
<feature type="transmembrane region" description="Helical" evidence="1">
    <location>
        <begin position="6"/>
        <end position="26"/>
    </location>
</feature>
<evidence type="ECO:0000256" key="1">
    <source>
        <dbReference type="SAM" id="Phobius"/>
    </source>
</evidence>
<reference evidence="2 3" key="1">
    <citation type="submission" date="2016-11" db="EMBL/GenBank/DDBJ databases">
        <authorList>
            <person name="Jaros S."/>
            <person name="Januszkiewicz K."/>
            <person name="Wedrychowicz H."/>
        </authorList>
    </citation>
    <scope>NUCLEOTIDE SEQUENCE [LARGE SCALE GENOMIC DNA]</scope>
    <source>
        <strain evidence="2 3">DSM 28715</strain>
    </source>
</reference>
<name>A0A1M5RK46_9RHOB</name>
<dbReference type="STRING" id="1508389.SAMN05444003_2616"/>
<dbReference type="RefSeq" id="WP_072901760.1">
    <property type="nucleotide sequence ID" value="NZ_FQXB01000004.1"/>
</dbReference>
<accession>A0A1M5RK46</accession>
<dbReference type="Proteomes" id="UP000184074">
    <property type="component" value="Unassembled WGS sequence"/>
</dbReference>
<keyword evidence="1" id="KW-1133">Transmembrane helix</keyword>
<proteinExistence type="predicted"/>
<keyword evidence="3" id="KW-1185">Reference proteome</keyword>
<dbReference type="EMBL" id="FQXB01000004">
    <property type="protein sequence ID" value="SHH26203.1"/>
    <property type="molecule type" value="Genomic_DNA"/>
</dbReference>